<dbReference type="AlphaFoldDB" id="A0A919FJQ8"/>
<evidence type="ECO:0000313" key="3">
    <source>
        <dbReference type="EMBL" id="GHH67128.1"/>
    </source>
</evidence>
<keyword evidence="4" id="KW-1185">Reference proteome</keyword>
<accession>A0A919FJQ8</accession>
<evidence type="ECO:0000256" key="1">
    <source>
        <dbReference type="ARBA" id="ARBA00009871"/>
    </source>
</evidence>
<reference evidence="3" key="1">
    <citation type="journal article" date="2014" name="Int. J. Syst. Evol. Microbiol.">
        <title>Complete genome sequence of Corynebacterium casei LMG S-19264T (=DSM 44701T), isolated from a smear-ripened cheese.</title>
        <authorList>
            <consortium name="US DOE Joint Genome Institute (JGI-PGF)"/>
            <person name="Walter F."/>
            <person name="Albersmeier A."/>
            <person name="Kalinowski J."/>
            <person name="Ruckert C."/>
        </authorList>
    </citation>
    <scope>NUCLEOTIDE SEQUENCE</scope>
    <source>
        <strain evidence="3">JCM 4646</strain>
    </source>
</reference>
<sequence>MGMNRRDMVKATVGVAAAAASGVVAFNGTGVGARAAAEGSGPVAAAGPADHVETYKGRTIRVAATSGEHTPVFIDDRPLHVMKLGENAYMSSLCHYGLEASPLVAARRAVDELRGAQLLAAKDSGSTDHHHAA</sequence>
<dbReference type="EMBL" id="BNBO01000008">
    <property type="protein sequence ID" value="GHH67128.1"/>
    <property type="molecule type" value="Genomic_DNA"/>
</dbReference>
<organism evidence="3 4">
    <name type="scientific">Kitasatospora indigofera</name>
    <dbReference type="NCBI Taxonomy" id="67307"/>
    <lineage>
        <taxon>Bacteria</taxon>
        <taxon>Bacillati</taxon>
        <taxon>Actinomycetota</taxon>
        <taxon>Actinomycetes</taxon>
        <taxon>Kitasatosporales</taxon>
        <taxon>Streptomycetaceae</taxon>
        <taxon>Kitasatospora</taxon>
    </lineage>
</organism>
<dbReference type="PROSITE" id="PS51318">
    <property type="entry name" value="TAT"/>
    <property type="match status" value="1"/>
</dbReference>
<reference evidence="3" key="2">
    <citation type="submission" date="2020-09" db="EMBL/GenBank/DDBJ databases">
        <authorList>
            <person name="Sun Q."/>
            <person name="Ohkuma M."/>
        </authorList>
    </citation>
    <scope>NUCLEOTIDE SEQUENCE</scope>
    <source>
        <strain evidence="3">JCM 4646</strain>
    </source>
</reference>
<evidence type="ECO:0000313" key="4">
    <source>
        <dbReference type="Proteomes" id="UP000617734"/>
    </source>
</evidence>
<gene>
    <name evidence="3" type="ORF">GCM10018781_21990</name>
</gene>
<dbReference type="InterPro" id="IPR010928">
    <property type="entry name" value="MelC1"/>
</dbReference>
<evidence type="ECO:0000256" key="2">
    <source>
        <dbReference type="ARBA" id="ARBA00023008"/>
    </source>
</evidence>
<comment type="caution">
    <text evidence="3">The sequence shown here is derived from an EMBL/GenBank/DDBJ whole genome shotgun (WGS) entry which is preliminary data.</text>
</comment>
<evidence type="ECO:0008006" key="5">
    <source>
        <dbReference type="Google" id="ProtNLM"/>
    </source>
</evidence>
<protein>
    <recommendedName>
        <fullName evidence="5">Copper transporter</fullName>
    </recommendedName>
</protein>
<dbReference type="InterPro" id="IPR006311">
    <property type="entry name" value="TAT_signal"/>
</dbReference>
<dbReference type="Gene3D" id="3.30.1880.10">
    <property type="entry name" value="protein ne1242 domain like"/>
    <property type="match status" value="1"/>
</dbReference>
<name>A0A919FJQ8_9ACTN</name>
<keyword evidence="2" id="KW-0186">Copper</keyword>
<proteinExistence type="inferred from homology"/>
<dbReference type="GO" id="GO:0042438">
    <property type="term" value="P:melanin biosynthetic process"/>
    <property type="evidence" value="ECO:0007669"/>
    <property type="project" value="InterPro"/>
</dbReference>
<dbReference type="InterPro" id="IPR023199">
    <property type="entry name" value="GriE/MELC1_sf"/>
</dbReference>
<dbReference type="Pfam" id="PF06236">
    <property type="entry name" value="MelC1"/>
    <property type="match status" value="1"/>
</dbReference>
<dbReference type="GO" id="GO:0005507">
    <property type="term" value="F:copper ion binding"/>
    <property type="evidence" value="ECO:0007669"/>
    <property type="project" value="InterPro"/>
</dbReference>
<dbReference type="Proteomes" id="UP000617734">
    <property type="component" value="Unassembled WGS sequence"/>
</dbReference>
<comment type="similarity">
    <text evidence="1">Belongs to the melC1 family.</text>
</comment>